<dbReference type="EMBL" id="RQTK01000023">
    <property type="protein sequence ID" value="RUS90859.1"/>
    <property type="molecule type" value="Genomic_DNA"/>
</dbReference>
<feature type="region of interest" description="Disordered" evidence="1">
    <location>
        <begin position="1"/>
        <end position="32"/>
    </location>
</feature>
<dbReference type="AlphaFoldDB" id="A0A3S1BT17"/>
<keyword evidence="3" id="KW-1185">Reference proteome</keyword>
<feature type="region of interest" description="Disordered" evidence="1">
    <location>
        <begin position="60"/>
        <end position="80"/>
    </location>
</feature>
<evidence type="ECO:0000313" key="2">
    <source>
        <dbReference type="EMBL" id="RUS90859.1"/>
    </source>
</evidence>
<accession>A0A3S1BT17</accession>
<feature type="compositionally biased region" description="Acidic residues" evidence="1">
    <location>
        <begin position="220"/>
        <end position="231"/>
    </location>
</feature>
<gene>
    <name evidence="2" type="ORF">EGW08_001366</name>
</gene>
<feature type="compositionally biased region" description="Polar residues" evidence="1">
    <location>
        <begin position="18"/>
        <end position="31"/>
    </location>
</feature>
<comment type="caution">
    <text evidence="2">The sequence shown here is derived from an EMBL/GenBank/DDBJ whole genome shotgun (WGS) entry which is preliminary data.</text>
</comment>
<feature type="region of interest" description="Disordered" evidence="1">
    <location>
        <begin position="182"/>
        <end position="243"/>
    </location>
</feature>
<feature type="compositionally biased region" description="Basic and acidic residues" evidence="1">
    <location>
        <begin position="192"/>
        <end position="219"/>
    </location>
</feature>
<sequence>MAPLLEQGGKGGEYSRRSVVSQAKPSTTHHPSTVALESTCGVSSFHFLYAVSQNHNVNIMNNGNLPVCPPAPVKRRTKRNPCYRPNLQEEPDMACARCLHYDDQNLSHRPVTEALAPKKKSPQRKLSLRLNQGILPRPFQSRARRNIMTSLRTYRNMVRIFGVEDPALNWINLDTIHRIPLNRAGNLPAPDAPRKPRGESAFRVRELARDNMAPRRLDFDSSDSEEDDDDSGYGGRPWFLVGQ</sequence>
<evidence type="ECO:0000256" key="1">
    <source>
        <dbReference type="SAM" id="MobiDB-lite"/>
    </source>
</evidence>
<evidence type="ECO:0000313" key="3">
    <source>
        <dbReference type="Proteomes" id="UP000271974"/>
    </source>
</evidence>
<dbReference type="OrthoDB" id="6202475at2759"/>
<organism evidence="2 3">
    <name type="scientific">Elysia chlorotica</name>
    <name type="common">Eastern emerald elysia</name>
    <name type="synonym">Sea slug</name>
    <dbReference type="NCBI Taxonomy" id="188477"/>
    <lineage>
        <taxon>Eukaryota</taxon>
        <taxon>Metazoa</taxon>
        <taxon>Spiralia</taxon>
        <taxon>Lophotrochozoa</taxon>
        <taxon>Mollusca</taxon>
        <taxon>Gastropoda</taxon>
        <taxon>Heterobranchia</taxon>
        <taxon>Euthyneura</taxon>
        <taxon>Panpulmonata</taxon>
        <taxon>Sacoglossa</taxon>
        <taxon>Placobranchoidea</taxon>
        <taxon>Plakobranchidae</taxon>
        <taxon>Elysia</taxon>
    </lineage>
</organism>
<proteinExistence type="predicted"/>
<name>A0A3S1BT17_ELYCH</name>
<protein>
    <submittedName>
        <fullName evidence="2">Uncharacterized protein</fullName>
    </submittedName>
</protein>
<reference evidence="2 3" key="1">
    <citation type="submission" date="2019-01" db="EMBL/GenBank/DDBJ databases">
        <title>A draft genome assembly of the solar-powered sea slug Elysia chlorotica.</title>
        <authorList>
            <person name="Cai H."/>
            <person name="Li Q."/>
            <person name="Fang X."/>
            <person name="Li J."/>
            <person name="Curtis N.E."/>
            <person name="Altenburger A."/>
            <person name="Shibata T."/>
            <person name="Feng M."/>
            <person name="Maeda T."/>
            <person name="Schwartz J.A."/>
            <person name="Shigenobu S."/>
            <person name="Lundholm N."/>
            <person name="Nishiyama T."/>
            <person name="Yang H."/>
            <person name="Hasebe M."/>
            <person name="Li S."/>
            <person name="Pierce S.K."/>
            <person name="Wang J."/>
        </authorList>
    </citation>
    <scope>NUCLEOTIDE SEQUENCE [LARGE SCALE GENOMIC DNA]</scope>
    <source>
        <strain evidence="2">EC2010</strain>
        <tissue evidence="2">Whole organism of an adult</tissue>
    </source>
</reference>
<dbReference type="Proteomes" id="UP000271974">
    <property type="component" value="Unassembled WGS sequence"/>
</dbReference>